<evidence type="ECO:0000256" key="2">
    <source>
        <dbReference type="SAM" id="Phobius"/>
    </source>
</evidence>
<dbReference type="Proteomes" id="UP001234178">
    <property type="component" value="Unassembled WGS sequence"/>
</dbReference>
<keyword evidence="2" id="KW-1133">Transmembrane helix</keyword>
<reference evidence="3 4" key="1">
    <citation type="journal article" date="2023" name="Nucleic Acids Res.">
        <title>The hologenome of Daphnia magna reveals possible DNA methylation and microbiome-mediated evolution of the host genome.</title>
        <authorList>
            <person name="Chaturvedi A."/>
            <person name="Li X."/>
            <person name="Dhandapani V."/>
            <person name="Marshall H."/>
            <person name="Kissane S."/>
            <person name="Cuenca-Cambronero M."/>
            <person name="Asole G."/>
            <person name="Calvet F."/>
            <person name="Ruiz-Romero M."/>
            <person name="Marangio P."/>
            <person name="Guigo R."/>
            <person name="Rago D."/>
            <person name="Mirbahai L."/>
            <person name="Eastwood N."/>
            <person name="Colbourne J.K."/>
            <person name="Zhou J."/>
            <person name="Mallon E."/>
            <person name="Orsini L."/>
        </authorList>
    </citation>
    <scope>NUCLEOTIDE SEQUENCE [LARGE SCALE GENOMIC DNA]</scope>
    <source>
        <strain evidence="3">LRV0_1</strain>
    </source>
</reference>
<evidence type="ECO:0008006" key="5">
    <source>
        <dbReference type="Google" id="ProtNLM"/>
    </source>
</evidence>
<evidence type="ECO:0000313" key="3">
    <source>
        <dbReference type="EMBL" id="KAK4037423.1"/>
    </source>
</evidence>
<comment type="caution">
    <text evidence="3">The sequence shown here is derived from an EMBL/GenBank/DDBJ whole genome shotgun (WGS) entry which is preliminary data.</text>
</comment>
<keyword evidence="2" id="KW-0812">Transmembrane</keyword>
<accession>A0ABR0B6W2</accession>
<gene>
    <name evidence="3" type="ORF">OUZ56_029456</name>
</gene>
<keyword evidence="2" id="KW-0472">Membrane</keyword>
<protein>
    <recommendedName>
        <fullName evidence="5">Transmembrane protein</fullName>
    </recommendedName>
</protein>
<organism evidence="3 4">
    <name type="scientific">Daphnia magna</name>
    <dbReference type="NCBI Taxonomy" id="35525"/>
    <lineage>
        <taxon>Eukaryota</taxon>
        <taxon>Metazoa</taxon>
        <taxon>Ecdysozoa</taxon>
        <taxon>Arthropoda</taxon>
        <taxon>Crustacea</taxon>
        <taxon>Branchiopoda</taxon>
        <taxon>Diplostraca</taxon>
        <taxon>Cladocera</taxon>
        <taxon>Anomopoda</taxon>
        <taxon>Daphniidae</taxon>
        <taxon>Daphnia</taxon>
    </lineage>
</organism>
<sequence>MWWAGRRRFSFIEALQQLTLCLALERRIQRLAILQLTRLRHLRCKLATVVSSTILAYLIVGSVDETWTNNGSQSNDEKPGINNVIKEKKERKKKREEKEGLDFRARECTDNRNEQKKKERKGHKRNKYTPPPRWMAQLAAALVFNILSFLSFIIDHGKIAIRNIIADVDDWC</sequence>
<feature type="transmembrane region" description="Helical" evidence="2">
    <location>
        <begin position="46"/>
        <end position="63"/>
    </location>
</feature>
<keyword evidence="4" id="KW-1185">Reference proteome</keyword>
<feature type="compositionally biased region" description="Basic and acidic residues" evidence="1">
    <location>
        <begin position="96"/>
        <end position="117"/>
    </location>
</feature>
<proteinExistence type="predicted"/>
<dbReference type="EMBL" id="JAOYFB010000040">
    <property type="protein sequence ID" value="KAK4037423.1"/>
    <property type="molecule type" value="Genomic_DNA"/>
</dbReference>
<name>A0ABR0B6W2_9CRUS</name>
<feature type="transmembrane region" description="Helical" evidence="2">
    <location>
        <begin position="134"/>
        <end position="154"/>
    </location>
</feature>
<evidence type="ECO:0000256" key="1">
    <source>
        <dbReference type="SAM" id="MobiDB-lite"/>
    </source>
</evidence>
<evidence type="ECO:0000313" key="4">
    <source>
        <dbReference type="Proteomes" id="UP001234178"/>
    </source>
</evidence>
<feature type="region of interest" description="Disordered" evidence="1">
    <location>
        <begin position="69"/>
        <end position="130"/>
    </location>
</feature>
<feature type="compositionally biased region" description="Basic residues" evidence="1">
    <location>
        <begin position="118"/>
        <end position="127"/>
    </location>
</feature>